<dbReference type="EMBL" id="LAZR01011499">
    <property type="protein sequence ID" value="KKM61358.1"/>
    <property type="molecule type" value="Genomic_DNA"/>
</dbReference>
<comment type="caution">
    <text evidence="1">The sequence shown here is derived from an EMBL/GenBank/DDBJ whole genome shotgun (WGS) entry which is preliminary data.</text>
</comment>
<dbReference type="InterPro" id="IPR025267">
    <property type="entry name" value="ORF017-like"/>
</dbReference>
<sequence>MGFIEVLSDNGLAVENWEKEIFSTYIGKLIWKPFMGTGSGSMIQVKQDLTKKKGDAITIGIRGRIQGGQVTGNAKAKDNEGTLVFYNQRFVVDNVRRAVKIEDIPMTEQRTMFGVLKQAREALEEEFAVDLDEAITQGMMGDLSTGKVQGRYLYGILNSNYDATHATALATIDNTADKLSTKMISVAKRKATLPRNAVNKIRPIRVKNGKNFEEWFTMFAHDYCIRDLVELDSAWLNAQLNIPPRTGSSNPIFTGSHFKGAWDGVLIYQHSDLDLSTNSNSIQVAHNLLMGAQSGAVVWAQKSKFAEEGSDFGHDVAYELHEIRNIGKLVFNSTDGGSQEDNGIINVFAAAVAD</sequence>
<reference evidence="1" key="1">
    <citation type="journal article" date="2015" name="Nature">
        <title>Complex archaea that bridge the gap between prokaryotes and eukaryotes.</title>
        <authorList>
            <person name="Spang A."/>
            <person name="Saw J.H."/>
            <person name="Jorgensen S.L."/>
            <person name="Zaremba-Niedzwiedzka K."/>
            <person name="Martijn J."/>
            <person name="Lind A.E."/>
            <person name="van Eijk R."/>
            <person name="Schleper C."/>
            <person name="Guy L."/>
            <person name="Ettema T.J."/>
        </authorList>
    </citation>
    <scope>NUCLEOTIDE SEQUENCE</scope>
</reference>
<dbReference type="Pfam" id="PF13252">
    <property type="entry name" value="Phage_capsid_3"/>
    <property type="match status" value="1"/>
</dbReference>
<name>A0A0F9IVP3_9ZZZZ</name>
<accession>A0A0F9IVP3</accession>
<organism evidence="1">
    <name type="scientific">marine sediment metagenome</name>
    <dbReference type="NCBI Taxonomy" id="412755"/>
    <lineage>
        <taxon>unclassified sequences</taxon>
        <taxon>metagenomes</taxon>
        <taxon>ecological metagenomes</taxon>
    </lineage>
</organism>
<protein>
    <recommendedName>
        <fullName evidence="2">N4-gp56 family major capsid protein</fullName>
    </recommendedName>
</protein>
<gene>
    <name evidence="1" type="ORF">LCGC14_1532520</name>
</gene>
<dbReference type="AlphaFoldDB" id="A0A0F9IVP3"/>
<proteinExistence type="predicted"/>
<evidence type="ECO:0008006" key="2">
    <source>
        <dbReference type="Google" id="ProtNLM"/>
    </source>
</evidence>
<evidence type="ECO:0000313" key="1">
    <source>
        <dbReference type="EMBL" id="KKM61358.1"/>
    </source>
</evidence>